<dbReference type="InterPro" id="IPR015424">
    <property type="entry name" value="PyrdxlP-dep_Trfase"/>
</dbReference>
<organism evidence="2 3">
    <name type="scientific">Halosimplex rubrum</name>
    <dbReference type="NCBI Taxonomy" id="869889"/>
    <lineage>
        <taxon>Archaea</taxon>
        <taxon>Methanobacteriati</taxon>
        <taxon>Methanobacteriota</taxon>
        <taxon>Stenosarchaea group</taxon>
        <taxon>Halobacteria</taxon>
        <taxon>Halobacteriales</taxon>
        <taxon>Haloarculaceae</taxon>
        <taxon>Halosimplex</taxon>
    </lineage>
</organism>
<keyword evidence="2" id="KW-0032">Aminotransferase</keyword>
<gene>
    <name evidence="2" type="ORF">HZS55_18675</name>
</gene>
<protein>
    <submittedName>
        <fullName evidence="2">Aminotransferase class V-fold PLP-dependent enzyme</fullName>
    </submittedName>
</protein>
<dbReference type="InterPro" id="IPR015421">
    <property type="entry name" value="PyrdxlP-dep_Trfase_major"/>
</dbReference>
<evidence type="ECO:0000313" key="3">
    <source>
        <dbReference type="Proteomes" id="UP000509667"/>
    </source>
</evidence>
<accession>A0A7D5T676</accession>
<dbReference type="PANTHER" id="PTHR43586">
    <property type="entry name" value="CYSTEINE DESULFURASE"/>
    <property type="match status" value="1"/>
</dbReference>
<sequence>MTPEELRADVPAMDRGVYLNTGAGGPSPRRVVDATEDALEYHEYEAPTGAGTYGALFDALDETREVVAGHVGVAPESVALTQSTTDGIGRIAAAMDWQPGDVVVRTDQEHSAGILPWERLQQTHGIEVRVVEAAGGGVDREEWKAAVDGATLAVFSSLCWTDGCRLPVAELTDIAHDGGARVLVDAVQSVGQRPVDFGAWGADAVAAAGHKWLMGPTGTGFLHVTDEFAESLEPAQVGYMGVEDPEADDWGLKPDARRFEVGSVSPVPYAGLREGIATVEDLGFETVTDRIERLTDRLKEGLGDRLVSPERFESGLVAFAADDPEGTAERLADAGIYVRDIPPTGTVRVSVHVFNTADDIDALLDAL</sequence>
<dbReference type="GeneID" id="56079932"/>
<dbReference type="Gene3D" id="3.40.640.10">
    <property type="entry name" value="Type I PLP-dependent aspartate aminotransferase-like (Major domain)"/>
    <property type="match status" value="1"/>
</dbReference>
<dbReference type="KEGG" id="hrr:HZS55_18675"/>
<dbReference type="RefSeq" id="WP_179909061.1">
    <property type="nucleotide sequence ID" value="NZ_CP058910.1"/>
</dbReference>
<dbReference type="GO" id="GO:0008483">
    <property type="term" value="F:transaminase activity"/>
    <property type="evidence" value="ECO:0007669"/>
    <property type="project" value="UniProtKB-KW"/>
</dbReference>
<dbReference type="Gene3D" id="3.90.1150.10">
    <property type="entry name" value="Aspartate Aminotransferase, domain 1"/>
    <property type="match status" value="1"/>
</dbReference>
<keyword evidence="2" id="KW-0808">Transferase</keyword>
<name>A0A7D5T676_9EURY</name>
<proteinExistence type="predicted"/>
<keyword evidence="3" id="KW-1185">Reference proteome</keyword>
<dbReference type="Pfam" id="PF00266">
    <property type="entry name" value="Aminotran_5"/>
    <property type="match status" value="1"/>
</dbReference>
<dbReference type="OrthoDB" id="9577at2157"/>
<dbReference type="InterPro" id="IPR015422">
    <property type="entry name" value="PyrdxlP-dep_Trfase_small"/>
</dbReference>
<feature type="domain" description="Aminotransferase class V" evidence="1">
    <location>
        <begin position="17"/>
        <end position="363"/>
    </location>
</feature>
<dbReference type="EMBL" id="CP058910">
    <property type="protein sequence ID" value="QLH79190.1"/>
    <property type="molecule type" value="Genomic_DNA"/>
</dbReference>
<dbReference type="InterPro" id="IPR000192">
    <property type="entry name" value="Aminotrans_V_dom"/>
</dbReference>
<evidence type="ECO:0000259" key="1">
    <source>
        <dbReference type="Pfam" id="PF00266"/>
    </source>
</evidence>
<evidence type="ECO:0000313" key="2">
    <source>
        <dbReference type="EMBL" id="QLH79190.1"/>
    </source>
</evidence>
<dbReference type="Proteomes" id="UP000509667">
    <property type="component" value="Chromosome"/>
</dbReference>
<dbReference type="PANTHER" id="PTHR43586:SF15">
    <property type="entry name" value="BLR3095 PROTEIN"/>
    <property type="match status" value="1"/>
</dbReference>
<dbReference type="AlphaFoldDB" id="A0A7D5T676"/>
<dbReference type="SUPFAM" id="SSF53383">
    <property type="entry name" value="PLP-dependent transferases"/>
    <property type="match status" value="1"/>
</dbReference>
<reference evidence="2 3" key="1">
    <citation type="submission" date="2020-07" db="EMBL/GenBank/DDBJ databases">
        <title>Halosimplex pelagicum sp. nov. and Halosimplex rubrum sp. nov., isolated from salted brown alga Laminaria, and emended description of the genus Halosimplex.</title>
        <authorList>
            <person name="Cui H."/>
        </authorList>
    </citation>
    <scope>NUCLEOTIDE SEQUENCE [LARGE SCALE GENOMIC DNA]</scope>
    <source>
        <strain evidence="2 3">R27</strain>
    </source>
</reference>